<dbReference type="AlphaFoldDB" id="B0G9T0"/>
<sequence>MLARNQINATIDHRSFADQGITEQPTPSMKATWPKIWKRKA</sequence>
<dbReference type="PaxDb" id="411461-DORFOR_03047"/>
<gene>
    <name evidence="2" type="ORF">DORFOR_03047</name>
</gene>
<proteinExistence type="predicted"/>
<evidence type="ECO:0000313" key="3">
    <source>
        <dbReference type="Proteomes" id="UP000005359"/>
    </source>
</evidence>
<dbReference type="Proteomes" id="UP000005359">
    <property type="component" value="Unassembled WGS sequence"/>
</dbReference>
<evidence type="ECO:0000256" key="1">
    <source>
        <dbReference type="SAM" id="MobiDB-lite"/>
    </source>
</evidence>
<dbReference type="EMBL" id="AAXA02000015">
    <property type="protein sequence ID" value="EDR46435.1"/>
    <property type="molecule type" value="Genomic_DNA"/>
</dbReference>
<comment type="caution">
    <text evidence="2">The sequence shown here is derived from an EMBL/GenBank/DDBJ whole genome shotgun (WGS) entry which is preliminary data.</text>
</comment>
<feature type="region of interest" description="Disordered" evidence="1">
    <location>
        <begin position="16"/>
        <end position="41"/>
    </location>
</feature>
<accession>B0G9T0</accession>
<reference evidence="2 3" key="1">
    <citation type="submission" date="2007-10" db="EMBL/GenBank/DDBJ databases">
        <title>Draft genome sequence of Dorea formicigenerans(ATCC 27755).</title>
        <authorList>
            <person name="Sudarsanam P."/>
            <person name="Ley R."/>
            <person name="Guruge J."/>
            <person name="Turnbaugh P.J."/>
            <person name="Mahowald M."/>
            <person name="Liep D."/>
            <person name="Gordon J."/>
        </authorList>
    </citation>
    <scope>NUCLEOTIDE SEQUENCE [LARGE SCALE GENOMIC DNA]</scope>
    <source>
        <strain evidence="2 3">ATCC 27755</strain>
    </source>
</reference>
<organism evidence="2 3">
    <name type="scientific">Dorea formicigenerans ATCC 27755</name>
    <dbReference type="NCBI Taxonomy" id="411461"/>
    <lineage>
        <taxon>Bacteria</taxon>
        <taxon>Bacillati</taxon>
        <taxon>Bacillota</taxon>
        <taxon>Clostridia</taxon>
        <taxon>Lachnospirales</taxon>
        <taxon>Lachnospiraceae</taxon>
        <taxon>Dorea</taxon>
    </lineage>
</organism>
<reference evidence="2 3" key="2">
    <citation type="submission" date="2007-10" db="EMBL/GenBank/DDBJ databases">
        <authorList>
            <person name="Fulton L."/>
            <person name="Clifton S."/>
            <person name="Fulton B."/>
            <person name="Xu J."/>
            <person name="Minx P."/>
            <person name="Pepin K.H."/>
            <person name="Johnson M."/>
            <person name="Thiruvilangam P."/>
            <person name="Bhonagiri V."/>
            <person name="Nash W.E."/>
            <person name="Wang C."/>
            <person name="Mardis E.R."/>
            <person name="Wilson R.K."/>
        </authorList>
    </citation>
    <scope>NUCLEOTIDE SEQUENCE [LARGE SCALE GENOMIC DNA]</scope>
    <source>
        <strain evidence="2 3">ATCC 27755</strain>
    </source>
</reference>
<name>B0G9T0_9FIRM</name>
<evidence type="ECO:0000313" key="2">
    <source>
        <dbReference type="EMBL" id="EDR46435.1"/>
    </source>
</evidence>
<dbReference type="STRING" id="411461.DORFOR_03047"/>
<protein>
    <submittedName>
        <fullName evidence="2">Uncharacterized protein</fullName>
    </submittedName>
</protein>